<sequence length="323" mass="34895">METKTYPLNPPSLADLAKTLQPALSANYTSATITVTPCPDLRQPPFHLATQGLSGSERAADIGGQPNLFPVPKLTCKYSLPALARAMEMSPSRGSLIGAGAGPFHHLGTNAELAPNLSWENGFENIDNQTHYAAVNRADGSVVVEKCPSTDCALMMNLFGSSGLPGDVLKITARGRIGSQKSFTECIRHALHSAYGDARPVSLGGALVIKRGRANYHVMPDFPSASFESPAQLNAWLTYHEFGAPVVCLSVLHSADPGKEMGLRMEHTHCFSADGGNRGGHYHYDLDAEGGEEEIEYEGYFNTAKVIYRIDRPEVTLERDLHD</sequence>
<keyword evidence="9" id="KW-1185">Reference proteome</keyword>
<dbReference type="PANTHER" id="PTHR13204">
    <property type="entry name" value="PTD012 PROTEIN"/>
    <property type="match status" value="1"/>
</dbReference>
<comment type="subcellular location">
    <subcellularLocation>
        <location evidence="1">Nucleus</location>
    </subcellularLocation>
</comment>
<dbReference type="InterPro" id="IPR015021">
    <property type="entry name" value="C11orf54_DUF1907"/>
</dbReference>
<dbReference type="GeneID" id="96008843"/>
<feature type="domain" description="DUF1907" evidence="7">
    <location>
        <begin position="19"/>
        <end position="310"/>
    </location>
</feature>
<dbReference type="AlphaFoldDB" id="A0AB34KFP7"/>
<evidence type="ECO:0000256" key="5">
    <source>
        <dbReference type="ARBA" id="ARBA00022833"/>
    </source>
</evidence>
<dbReference type="GO" id="GO:0008270">
    <property type="term" value="F:zinc ion binding"/>
    <property type="evidence" value="ECO:0007669"/>
    <property type="project" value="TreeGrafter"/>
</dbReference>
<dbReference type="GO" id="GO:0005634">
    <property type="term" value="C:nucleus"/>
    <property type="evidence" value="ECO:0007669"/>
    <property type="project" value="UniProtKB-SubCell"/>
</dbReference>
<dbReference type="CDD" id="cd17298">
    <property type="entry name" value="DUF1907"/>
    <property type="match status" value="1"/>
</dbReference>
<name>A0AB34KFP7_9PEZI</name>
<organism evidence="8 9">
    <name type="scientific">Cladosporium halotolerans</name>
    <dbReference type="NCBI Taxonomy" id="1052096"/>
    <lineage>
        <taxon>Eukaryota</taxon>
        <taxon>Fungi</taxon>
        <taxon>Dikarya</taxon>
        <taxon>Ascomycota</taxon>
        <taxon>Pezizomycotina</taxon>
        <taxon>Dothideomycetes</taxon>
        <taxon>Dothideomycetidae</taxon>
        <taxon>Cladosporiales</taxon>
        <taxon>Cladosporiaceae</taxon>
        <taxon>Cladosporium</taxon>
    </lineage>
</organism>
<dbReference type="SUPFAM" id="SSF117856">
    <property type="entry name" value="AF0104/ALDC/Ptd012-like"/>
    <property type="match status" value="1"/>
</dbReference>
<evidence type="ECO:0000256" key="2">
    <source>
        <dbReference type="ARBA" id="ARBA00011245"/>
    </source>
</evidence>
<comment type="subunit">
    <text evidence="2">Monomer.</text>
</comment>
<keyword evidence="6" id="KW-0539">Nucleus</keyword>
<dbReference type="Pfam" id="PF08925">
    <property type="entry name" value="DUF1907"/>
    <property type="match status" value="1"/>
</dbReference>
<gene>
    <name evidence="8" type="ORF">WHR41_07400</name>
</gene>
<evidence type="ECO:0000313" key="8">
    <source>
        <dbReference type="EMBL" id="KAL1584003.1"/>
    </source>
</evidence>
<keyword evidence="3" id="KW-0479">Metal-binding</keyword>
<dbReference type="RefSeq" id="XP_069227109.1">
    <property type="nucleotide sequence ID" value="XM_069376005.1"/>
</dbReference>
<evidence type="ECO:0000256" key="3">
    <source>
        <dbReference type="ARBA" id="ARBA00022723"/>
    </source>
</evidence>
<evidence type="ECO:0000259" key="7">
    <source>
        <dbReference type="SMART" id="SM01168"/>
    </source>
</evidence>
<dbReference type="GO" id="GO:0016788">
    <property type="term" value="F:hydrolase activity, acting on ester bonds"/>
    <property type="evidence" value="ECO:0007669"/>
    <property type="project" value="TreeGrafter"/>
</dbReference>
<dbReference type="PANTHER" id="PTHR13204:SF1">
    <property type="entry name" value="ESTER HYDROLASE C11ORF54"/>
    <property type="match status" value="1"/>
</dbReference>
<accession>A0AB34KFP7</accession>
<evidence type="ECO:0000256" key="1">
    <source>
        <dbReference type="ARBA" id="ARBA00004123"/>
    </source>
</evidence>
<dbReference type="Proteomes" id="UP000803884">
    <property type="component" value="Unassembled WGS sequence"/>
</dbReference>
<reference evidence="8 9" key="1">
    <citation type="journal article" date="2020" name="Microbiol. Resour. Announc.">
        <title>Draft Genome Sequence of a Cladosporium Species Isolated from the Mesophotic Ascidian Didemnum maculosum.</title>
        <authorList>
            <person name="Gioti A."/>
            <person name="Siaperas R."/>
            <person name="Nikolaivits E."/>
            <person name="Le Goff G."/>
            <person name="Ouazzani J."/>
            <person name="Kotoulas G."/>
            <person name="Topakas E."/>
        </authorList>
    </citation>
    <scope>NUCLEOTIDE SEQUENCE [LARGE SCALE GENOMIC DNA]</scope>
    <source>
        <strain evidence="8 9">TM138-S3</strain>
    </source>
</reference>
<dbReference type="EMBL" id="JAAQHG020000030">
    <property type="protein sequence ID" value="KAL1584003.1"/>
    <property type="molecule type" value="Genomic_DNA"/>
</dbReference>
<comment type="caution">
    <text evidence="8">The sequence shown here is derived from an EMBL/GenBank/DDBJ whole genome shotgun (WGS) entry which is preliminary data.</text>
</comment>
<evidence type="ECO:0000256" key="4">
    <source>
        <dbReference type="ARBA" id="ARBA00022801"/>
    </source>
</evidence>
<proteinExistence type="predicted"/>
<evidence type="ECO:0000256" key="6">
    <source>
        <dbReference type="ARBA" id="ARBA00023242"/>
    </source>
</evidence>
<keyword evidence="5" id="KW-0862">Zinc</keyword>
<protein>
    <recommendedName>
        <fullName evidence="7">DUF1907 domain-containing protein</fullName>
    </recommendedName>
</protein>
<keyword evidence="4" id="KW-0378">Hydrolase</keyword>
<dbReference type="SMART" id="SM01168">
    <property type="entry name" value="DUF1907"/>
    <property type="match status" value="1"/>
</dbReference>
<evidence type="ECO:0000313" key="9">
    <source>
        <dbReference type="Proteomes" id="UP000803884"/>
    </source>
</evidence>